<protein>
    <submittedName>
        <fullName evidence="2">MEKHLA domain protein</fullName>
    </submittedName>
</protein>
<dbReference type="EMBL" id="AEDD01000006">
    <property type="protein sequence ID" value="EFM10554.1"/>
    <property type="molecule type" value="Genomic_DNA"/>
</dbReference>
<dbReference type="AlphaFoldDB" id="E0I9X7"/>
<feature type="domain" description="MEKHLA" evidence="1">
    <location>
        <begin position="1"/>
        <end position="80"/>
    </location>
</feature>
<accession>E0I9X7</accession>
<dbReference type="STRING" id="717606.PaecuDRAFT_2464"/>
<evidence type="ECO:0000259" key="1">
    <source>
        <dbReference type="Pfam" id="PF08670"/>
    </source>
</evidence>
<organism evidence="2 3">
    <name type="scientific">Paenibacillus curdlanolyticus YK9</name>
    <dbReference type="NCBI Taxonomy" id="717606"/>
    <lineage>
        <taxon>Bacteria</taxon>
        <taxon>Bacillati</taxon>
        <taxon>Bacillota</taxon>
        <taxon>Bacilli</taxon>
        <taxon>Bacillales</taxon>
        <taxon>Paenibacillaceae</taxon>
        <taxon>Paenibacillus</taxon>
    </lineage>
</organism>
<name>E0I9X7_9BACL</name>
<reference evidence="2 3" key="1">
    <citation type="submission" date="2010-07" db="EMBL/GenBank/DDBJ databases">
        <title>The draft genome of Paenibacillus curdlanolyticus YK9.</title>
        <authorList>
            <consortium name="US DOE Joint Genome Institute (JGI-PGF)"/>
            <person name="Lucas S."/>
            <person name="Copeland A."/>
            <person name="Lapidus A."/>
            <person name="Cheng J.-F."/>
            <person name="Bruce D."/>
            <person name="Goodwin L."/>
            <person name="Pitluck S."/>
            <person name="Land M.L."/>
            <person name="Hauser L."/>
            <person name="Chang Y.-J."/>
            <person name="Jeffries C."/>
            <person name="Anderson I.J."/>
            <person name="Johnson E."/>
            <person name="Loganathan U."/>
            <person name="Mulhopadhyay B."/>
            <person name="Kyrpides N."/>
            <person name="Woyke T.J."/>
        </authorList>
    </citation>
    <scope>NUCLEOTIDE SEQUENCE [LARGE SCALE GENOMIC DNA]</scope>
    <source>
        <strain evidence="2 3">YK9</strain>
    </source>
</reference>
<dbReference type="Proteomes" id="UP000005387">
    <property type="component" value="Unassembled WGS sequence"/>
</dbReference>
<sequence length="88" mass="10055">MERDWAAFTSTPSRLTAEPMIREDRDRFLQLVAQQGYVDQYTGIRVSATGRRFYIRNTTVWNLIDAEGIYRGQAAAFAAYDDVVEKGS</sequence>
<evidence type="ECO:0000313" key="2">
    <source>
        <dbReference type="EMBL" id="EFM10554.1"/>
    </source>
</evidence>
<keyword evidence="3" id="KW-1185">Reference proteome</keyword>
<dbReference type="InterPro" id="IPR013978">
    <property type="entry name" value="MEKHLA"/>
</dbReference>
<gene>
    <name evidence="2" type="ORF">PaecuDRAFT_2464</name>
</gene>
<dbReference type="Pfam" id="PF08670">
    <property type="entry name" value="MEKHLA"/>
    <property type="match status" value="1"/>
</dbReference>
<evidence type="ECO:0000313" key="3">
    <source>
        <dbReference type="Proteomes" id="UP000005387"/>
    </source>
</evidence>
<proteinExistence type="predicted"/>